<gene>
    <name evidence="6" type="ORF">QO011_004285</name>
</gene>
<dbReference type="PROSITE" id="PS51318">
    <property type="entry name" value="TAT"/>
    <property type="match status" value="1"/>
</dbReference>
<keyword evidence="2" id="KW-0560">Oxidoreductase</keyword>
<evidence type="ECO:0000256" key="1">
    <source>
        <dbReference type="ARBA" id="ARBA00022723"/>
    </source>
</evidence>
<feature type="domain" description="Plastocyanin-like" evidence="4">
    <location>
        <begin position="386"/>
        <end position="480"/>
    </location>
</feature>
<dbReference type="Gene3D" id="2.60.40.420">
    <property type="entry name" value="Cupredoxins - blue copper proteins"/>
    <property type="match status" value="3"/>
</dbReference>
<evidence type="ECO:0000259" key="4">
    <source>
        <dbReference type="Pfam" id="PF07731"/>
    </source>
</evidence>
<dbReference type="Proteomes" id="UP001242480">
    <property type="component" value="Unassembled WGS sequence"/>
</dbReference>
<evidence type="ECO:0000313" key="7">
    <source>
        <dbReference type="Proteomes" id="UP001242480"/>
    </source>
</evidence>
<reference evidence="6 7" key="1">
    <citation type="submission" date="2023-07" db="EMBL/GenBank/DDBJ databases">
        <title>Genomic Encyclopedia of Type Strains, Phase IV (KMG-IV): sequencing the most valuable type-strain genomes for metagenomic binning, comparative biology and taxonomic classification.</title>
        <authorList>
            <person name="Goeker M."/>
        </authorList>
    </citation>
    <scope>NUCLEOTIDE SEQUENCE [LARGE SCALE GENOMIC DNA]</scope>
    <source>
        <strain evidence="6 7">DSM 19619</strain>
    </source>
</reference>
<dbReference type="InterPro" id="IPR033138">
    <property type="entry name" value="Cu_oxidase_CS"/>
</dbReference>
<organism evidence="6 7">
    <name type="scientific">Labrys wisconsinensis</name>
    <dbReference type="NCBI Taxonomy" id="425677"/>
    <lineage>
        <taxon>Bacteria</taxon>
        <taxon>Pseudomonadati</taxon>
        <taxon>Pseudomonadota</taxon>
        <taxon>Alphaproteobacteria</taxon>
        <taxon>Hyphomicrobiales</taxon>
        <taxon>Xanthobacteraceae</taxon>
        <taxon>Labrys</taxon>
    </lineage>
</organism>
<dbReference type="PANTHER" id="PTHR11709:SF2">
    <property type="entry name" value="MULTICOPPER OXIDASE LPR1"/>
    <property type="match status" value="1"/>
</dbReference>
<dbReference type="Pfam" id="PF07732">
    <property type="entry name" value="Cu-oxidase_3"/>
    <property type="match status" value="1"/>
</dbReference>
<keyword evidence="1" id="KW-0479">Metal-binding</keyword>
<dbReference type="InterPro" id="IPR008972">
    <property type="entry name" value="Cupredoxin"/>
</dbReference>
<evidence type="ECO:0000256" key="2">
    <source>
        <dbReference type="ARBA" id="ARBA00023002"/>
    </source>
</evidence>
<evidence type="ECO:0000259" key="5">
    <source>
        <dbReference type="Pfam" id="PF07732"/>
    </source>
</evidence>
<protein>
    <submittedName>
        <fullName evidence="6">FtsP/CotA-like multicopper oxidase with cupredoxin domain</fullName>
    </submittedName>
</protein>
<evidence type="ECO:0000313" key="6">
    <source>
        <dbReference type="EMBL" id="MDQ0471262.1"/>
    </source>
</evidence>
<name>A0ABU0JAH4_9HYPH</name>
<proteinExistence type="predicted"/>
<dbReference type="PROSITE" id="PS00080">
    <property type="entry name" value="MULTICOPPER_OXIDASE2"/>
    <property type="match status" value="1"/>
</dbReference>
<dbReference type="InterPro" id="IPR011706">
    <property type="entry name" value="Cu-oxidase_C"/>
</dbReference>
<feature type="chain" id="PRO_5045999227" evidence="3">
    <location>
        <begin position="24"/>
        <end position="481"/>
    </location>
</feature>
<feature type="signal peptide" evidence="3">
    <location>
        <begin position="1"/>
        <end position="23"/>
    </location>
</feature>
<keyword evidence="7" id="KW-1185">Reference proteome</keyword>
<dbReference type="PANTHER" id="PTHR11709">
    <property type="entry name" value="MULTI-COPPER OXIDASE"/>
    <property type="match status" value="1"/>
</dbReference>
<dbReference type="InterPro" id="IPR006311">
    <property type="entry name" value="TAT_signal"/>
</dbReference>
<dbReference type="RefSeq" id="WP_307276085.1">
    <property type="nucleotide sequence ID" value="NZ_JAUSVX010000008.1"/>
</dbReference>
<sequence>MTAPVTRRSALALLGGAGAAALAVPAGRSAEAVPTRRPLTHEVALVANERPYVLPAFPQKPLPFWLYGEAPFPTIRVTKGDRIRARLTNRLPEHTSIHWHGLRIANGMDGIPWLTQPPTRPGESFLYDFIPPDAGTFFFHPHCDEIGQVGRGLEGLLIVDDAEPGPYAVDHVLAVRDWRIDAEKGAFLPFTTDQGAARAGTFGTLRSVNGRHQPDFAVPTGGYARIRILSVDPTRIMEIGVEGAEAAIIAVDGFAVGPLPLESWRMSMAMRLDIAIRVREPGATARLVDYFGSAPTTLATFTAAGGTGTAGDFAPPPLAPHGLPEPDLANAETIPFTFSASSIAGAVPEPIVLPDGRVYDPADTLCLSGSTFWAINRQSWPGHGATGLPQPLATLKLGRTYVFELLNTTPHSHPVHIHGFGAKVLECSRLARPMHRADTVLLTTKERIRLAFVADNPGDWMFHCHILEHQETGMMGIIRVA</sequence>
<comment type="caution">
    <text evidence="6">The sequence shown here is derived from an EMBL/GenBank/DDBJ whole genome shotgun (WGS) entry which is preliminary data.</text>
</comment>
<dbReference type="PROSITE" id="PS00079">
    <property type="entry name" value="MULTICOPPER_OXIDASE1"/>
    <property type="match status" value="1"/>
</dbReference>
<dbReference type="Pfam" id="PF07731">
    <property type="entry name" value="Cu-oxidase_2"/>
    <property type="match status" value="1"/>
</dbReference>
<evidence type="ECO:0000256" key="3">
    <source>
        <dbReference type="SAM" id="SignalP"/>
    </source>
</evidence>
<dbReference type="InterPro" id="IPR011707">
    <property type="entry name" value="Cu-oxidase-like_N"/>
</dbReference>
<feature type="domain" description="Plastocyanin-like" evidence="5">
    <location>
        <begin position="68"/>
        <end position="162"/>
    </location>
</feature>
<dbReference type="InterPro" id="IPR002355">
    <property type="entry name" value="Cu_oxidase_Cu_BS"/>
</dbReference>
<dbReference type="SUPFAM" id="SSF49503">
    <property type="entry name" value="Cupredoxins"/>
    <property type="match status" value="3"/>
</dbReference>
<dbReference type="EMBL" id="JAUSVX010000008">
    <property type="protein sequence ID" value="MDQ0471262.1"/>
    <property type="molecule type" value="Genomic_DNA"/>
</dbReference>
<keyword evidence="3" id="KW-0732">Signal</keyword>
<dbReference type="InterPro" id="IPR045087">
    <property type="entry name" value="Cu-oxidase_fam"/>
</dbReference>
<accession>A0ABU0JAH4</accession>
<dbReference type="CDD" id="cd13861">
    <property type="entry name" value="CuRO_1_CumA_like"/>
    <property type="match status" value="1"/>
</dbReference>